<dbReference type="EMBL" id="JAJSOF020000021">
    <property type="protein sequence ID" value="KAJ4437158.1"/>
    <property type="molecule type" value="Genomic_DNA"/>
</dbReference>
<dbReference type="InterPro" id="IPR049012">
    <property type="entry name" value="Mutator_transp_dom"/>
</dbReference>
<gene>
    <name evidence="3" type="ORF">ANN_17293</name>
</gene>
<feature type="domain" description="Mutator-like transposase" evidence="2">
    <location>
        <begin position="10"/>
        <end position="130"/>
    </location>
</feature>
<evidence type="ECO:0000313" key="4">
    <source>
        <dbReference type="Proteomes" id="UP001148838"/>
    </source>
</evidence>
<reference evidence="3 4" key="1">
    <citation type="journal article" date="2022" name="Allergy">
        <title>Genome assembly and annotation of Periplaneta americana reveal a comprehensive cockroach allergen profile.</title>
        <authorList>
            <person name="Wang L."/>
            <person name="Xiong Q."/>
            <person name="Saelim N."/>
            <person name="Wang L."/>
            <person name="Nong W."/>
            <person name="Wan A.T."/>
            <person name="Shi M."/>
            <person name="Liu X."/>
            <person name="Cao Q."/>
            <person name="Hui J.H.L."/>
            <person name="Sookrung N."/>
            <person name="Leung T.F."/>
            <person name="Tungtrongchitr A."/>
            <person name="Tsui S.K.W."/>
        </authorList>
    </citation>
    <scope>NUCLEOTIDE SEQUENCE [LARGE SCALE GENOMIC DNA]</scope>
    <source>
        <strain evidence="3">PWHHKU_190912</strain>
    </source>
</reference>
<feature type="region of interest" description="Disordered" evidence="1">
    <location>
        <begin position="242"/>
        <end position="271"/>
    </location>
</feature>
<evidence type="ECO:0000256" key="1">
    <source>
        <dbReference type="SAM" id="MobiDB-lite"/>
    </source>
</evidence>
<proteinExistence type="predicted"/>
<name>A0ABQ8SSI8_PERAM</name>
<keyword evidence="4" id="KW-1185">Reference proteome</keyword>
<protein>
    <recommendedName>
        <fullName evidence="2">Mutator-like transposase domain-containing protein</fullName>
    </recommendedName>
</protein>
<comment type="caution">
    <text evidence="3">The sequence shown here is derived from an EMBL/GenBank/DDBJ whole genome shotgun (WGS) entry which is preliminary data.</text>
</comment>
<feature type="compositionally biased region" description="Basic residues" evidence="1">
    <location>
        <begin position="244"/>
        <end position="253"/>
    </location>
</feature>
<dbReference type="Proteomes" id="UP001148838">
    <property type="component" value="Unassembled WGS sequence"/>
</dbReference>
<organism evidence="3 4">
    <name type="scientific">Periplaneta americana</name>
    <name type="common">American cockroach</name>
    <name type="synonym">Blatta americana</name>
    <dbReference type="NCBI Taxonomy" id="6978"/>
    <lineage>
        <taxon>Eukaryota</taxon>
        <taxon>Metazoa</taxon>
        <taxon>Ecdysozoa</taxon>
        <taxon>Arthropoda</taxon>
        <taxon>Hexapoda</taxon>
        <taxon>Insecta</taxon>
        <taxon>Pterygota</taxon>
        <taxon>Neoptera</taxon>
        <taxon>Polyneoptera</taxon>
        <taxon>Dictyoptera</taxon>
        <taxon>Blattodea</taxon>
        <taxon>Blattoidea</taxon>
        <taxon>Blattidae</taxon>
        <taxon>Blattinae</taxon>
        <taxon>Periplaneta</taxon>
    </lineage>
</organism>
<sequence>MTNAIEEAVALNENSRDITAAFDGSWQKRGHTSLNGVITATSLDNGKVIDVECLTKFCHNCKSDQPGHVCMKNYDGFSGGMESDEVVKIFQRSENLYQVRYVNYLGDRDSKGYKKVEELNVYGNVEVKKCFDGKPLTGRGRLTDSAIDQLQTYYGLAIRRNAGKDVEKMRRAVSAIYFHKYSTDEDPYHTLCPPGTDEDCWCGLNVLESLGIEVGSNTKTALYTIDKKRFEDGEKFALQMTKEARRRKRNAKRRREDQETQEQDEYGAGMF</sequence>
<evidence type="ECO:0000259" key="2">
    <source>
        <dbReference type="Pfam" id="PF20700"/>
    </source>
</evidence>
<accession>A0ABQ8SSI8</accession>
<evidence type="ECO:0000313" key="3">
    <source>
        <dbReference type="EMBL" id="KAJ4437158.1"/>
    </source>
</evidence>
<dbReference type="Pfam" id="PF20700">
    <property type="entry name" value="Mutator"/>
    <property type="match status" value="1"/>
</dbReference>